<dbReference type="Gene3D" id="3.40.50.720">
    <property type="entry name" value="NAD(P)-binding Rossmann-like Domain"/>
    <property type="match status" value="1"/>
</dbReference>
<dbReference type="Pfam" id="PF00106">
    <property type="entry name" value="adh_short"/>
    <property type="match status" value="1"/>
</dbReference>
<dbReference type="GO" id="GO:0016616">
    <property type="term" value="F:oxidoreductase activity, acting on the CH-OH group of donors, NAD or NADP as acceptor"/>
    <property type="evidence" value="ECO:0007669"/>
    <property type="project" value="TreeGrafter"/>
</dbReference>
<sequence>MSVPEYDGQYRLTPNVGFDATKLTGRSVVITGGASGIGKDMVKAFTAAGAFVTIGDVQESGQQLAEELGDRATFVKTDVTNWYDLVNLFKTAIDQSPYHLIDTVIANAGISGRDSLYWDDSARDEDPIEPSLKVLQTNLIGCIYTSKLALHYFARQPNHGKYDRCLILMSSIAGYCDQPGTPIYCASKHGIRGVMTSLRRTAHKQNVRVNLLAPWYVRTPAIPQANQDRLTEKGVIWAKPEDGATASMHIASDSLLNGRCVTVVPRNEDPRGYMDMGKDDFVEGDPAYGWQRTMIAASHRT</sequence>
<dbReference type="PRINTS" id="PR00081">
    <property type="entry name" value="GDHRDH"/>
</dbReference>
<reference evidence="5" key="1">
    <citation type="journal article" date="2017" name="Nat. Microbiol.">
        <title>Global analysis of biosynthetic gene clusters reveals vast potential of secondary metabolite production in Penicillium species.</title>
        <authorList>
            <person name="Nielsen J.C."/>
            <person name="Grijseels S."/>
            <person name="Prigent S."/>
            <person name="Ji B."/>
            <person name="Dainat J."/>
            <person name="Nielsen K.F."/>
            <person name="Frisvad J.C."/>
            <person name="Workman M."/>
            <person name="Nielsen J."/>
        </authorList>
    </citation>
    <scope>NUCLEOTIDE SEQUENCE [LARGE SCALE GENOMIC DNA]</scope>
    <source>
        <strain evidence="5">IBT 31811</strain>
    </source>
</reference>
<accession>A0A1V6QHU9</accession>
<dbReference type="STRING" id="416450.A0A1V6QHU9"/>
<keyword evidence="2" id="KW-0521">NADP</keyword>
<dbReference type="InterPro" id="IPR036291">
    <property type="entry name" value="NAD(P)-bd_dom_sf"/>
</dbReference>
<keyword evidence="3" id="KW-0560">Oxidoreductase</keyword>
<evidence type="ECO:0000256" key="3">
    <source>
        <dbReference type="ARBA" id="ARBA00023002"/>
    </source>
</evidence>
<dbReference type="GO" id="GO:0005737">
    <property type="term" value="C:cytoplasm"/>
    <property type="evidence" value="ECO:0007669"/>
    <property type="project" value="TreeGrafter"/>
</dbReference>
<dbReference type="PROSITE" id="PS00061">
    <property type="entry name" value="ADH_SHORT"/>
    <property type="match status" value="1"/>
</dbReference>
<name>A0A1V6QHU9_9EURO</name>
<dbReference type="Proteomes" id="UP000191672">
    <property type="component" value="Unassembled WGS sequence"/>
</dbReference>
<proteinExistence type="inferred from homology"/>
<dbReference type="InterPro" id="IPR002347">
    <property type="entry name" value="SDR_fam"/>
</dbReference>
<keyword evidence="5" id="KW-1185">Reference proteome</keyword>
<evidence type="ECO:0000256" key="2">
    <source>
        <dbReference type="ARBA" id="ARBA00022857"/>
    </source>
</evidence>
<dbReference type="SUPFAM" id="SSF51735">
    <property type="entry name" value="NAD(P)-binding Rossmann-fold domains"/>
    <property type="match status" value="1"/>
</dbReference>
<dbReference type="EMBL" id="MDYN01000003">
    <property type="protein sequence ID" value="OQD88800.1"/>
    <property type="molecule type" value="Genomic_DNA"/>
</dbReference>
<organism evidence="4 5">
    <name type="scientific">Penicillium antarcticum</name>
    <dbReference type="NCBI Taxonomy" id="416450"/>
    <lineage>
        <taxon>Eukaryota</taxon>
        <taxon>Fungi</taxon>
        <taxon>Dikarya</taxon>
        <taxon>Ascomycota</taxon>
        <taxon>Pezizomycotina</taxon>
        <taxon>Eurotiomycetes</taxon>
        <taxon>Eurotiomycetidae</taxon>
        <taxon>Eurotiales</taxon>
        <taxon>Aspergillaceae</taxon>
        <taxon>Penicillium</taxon>
    </lineage>
</organism>
<gene>
    <name evidence="4" type="ORF">PENANT_c003G06846</name>
</gene>
<dbReference type="AlphaFoldDB" id="A0A1V6QHU9"/>
<protein>
    <submittedName>
        <fullName evidence="4">Uncharacterized protein</fullName>
    </submittedName>
</protein>
<dbReference type="PANTHER" id="PTHR44229">
    <property type="entry name" value="15-HYDROXYPROSTAGLANDIN DEHYDROGENASE [NAD(+)]"/>
    <property type="match status" value="1"/>
</dbReference>
<comment type="similarity">
    <text evidence="1">Belongs to the short-chain dehydrogenases/reductases (SDR) family.</text>
</comment>
<comment type="caution">
    <text evidence="4">The sequence shown here is derived from an EMBL/GenBank/DDBJ whole genome shotgun (WGS) entry which is preliminary data.</text>
</comment>
<dbReference type="PANTHER" id="PTHR44229:SF4">
    <property type="entry name" value="15-HYDROXYPROSTAGLANDIN DEHYDROGENASE [NAD(+)]"/>
    <property type="match status" value="1"/>
</dbReference>
<dbReference type="InterPro" id="IPR020904">
    <property type="entry name" value="Sc_DH/Rdtase_CS"/>
</dbReference>
<evidence type="ECO:0000256" key="1">
    <source>
        <dbReference type="ARBA" id="ARBA00006484"/>
    </source>
</evidence>
<evidence type="ECO:0000313" key="4">
    <source>
        <dbReference type="EMBL" id="OQD88800.1"/>
    </source>
</evidence>
<evidence type="ECO:0000313" key="5">
    <source>
        <dbReference type="Proteomes" id="UP000191672"/>
    </source>
</evidence>